<accession>A0A7R8W478</accession>
<dbReference type="SUPFAM" id="SSF49265">
    <property type="entry name" value="Fibronectin type III"/>
    <property type="match status" value="1"/>
</dbReference>
<dbReference type="PROSITE" id="PS50835">
    <property type="entry name" value="IG_LIKE"/>
    <property type="match status" value="2"/>
</dbReference>
<dbReference type="GO" id="GO:0030154">
    <property type="term" value="P:cell differentiation"/>
    <property type="evidence" value="ECO:0007669"/>
    <property type="project" value="UniProtKB-ARBA"/>
</dbReference>
<evidence type="ECO:0000256" key="3">
    <source>
        <dbReference type="ARBA" id="ARBA00023136"/>
    </source>
</evidence>
<dbReference type="InterPro" id="IPR003961">
    <property type="entry name" value="FN3_dom"/>
</dbReference>
<sequence>MNCVVAHEKVEAFRQTLALWQRRIVVTVIGISRQMNEELIFKPADVVQKKMVNESFVITCECCHPPVRDDVTIDWLGERGKRITSKKEAPIHVERTRNGAILFFTPVVRDVEGIYICSDRNRTMQKDFRLIVNRPINFDQTPTIQYAEEGSDFNMTCIVDGEPKPEAKWIYIGPKSERVSVVNKTLLMIMDVRRTDAGEKQCKAVQSNDEISLFDEHWVTLVVRHKPEWVPNQQSVVYTYDGGSVNLTCEVISEPPATFEWHQMNSPIQTRNGVRIFNAQNASYLEALSKDKRRRARVGAGRGAGIDLAVEKWTPLRVERRVDFGDYTCKATNSLGTISRVISLQEGHPPPRPSAKAKLVGNDFVEFQIFDNGAGMAALPIESYVVEYKREREDWETAHSRKFKLGDVYKITELRPMTIYVFRIAAENAAGRGQWSTEIRKQTLAATLTSTASSPHTNTTPVPC</sequence>
<dbReference type="GO" id="GO:0005911">
    <property type="term" value="C:cell-cell junction"/>
    <property type="evidence" value="ECO:0007669"/>
    <property type="project" value="TreeGrafter"/>
</dbReference>
<gene>
    <name evidence="7" type="ORF">CTOB1V02_LOCUS1410</name>
</gene>
<evidence type="ECO:0000256" key="4">
    <source>
        <dbReference type="ARBA" id="ARBA00023157"/>
    </source>
</evidence>
<dbReference type="GO" id="GO:0009653">
    <property type="term" value="P:anatomical structure morphogenesis"/>
    <property type="evidence" value="ECO:0007669"/>
    <property type="project" value="UniProtKB-ARBA"/>
</dbReference>
<evidence type="ECO:0000256" key="2">
    <source>
        <dbReference type="ARBA" id="ARBA00022737"/>
    </source>
</evidence>
<name>A0A7R8W478_9CRUS</name>
<dbReference type="AlphaFoldDB" id="A0A7R8W478"/>
<dbReference type="SMART" id="SM00409">
    <property type="entry name" value="IG"/>
    <property type="match status" value="3"/>
</dbReference>
<comment type="subcellular location">
    <subcellularLocation>
        <location evidence="1">Membrane</location>
        <topology evidence="1">Single-pass type I membrane protein</topology>
    </subcellularLocation>
</comment>
<dbReference type="InterPro" id="IPR013783">
    <property type="entry name" value="Ig-like_fold"/>
</dbReference>
<dbReference type="PANTHER" id="PTHR11640">
    <property type="entry name" value="NEPHRIN"/>
    <property type="match status" value="1"/>
</dbReference>
<dbReference type="PANTHER" id="PTHR11640:SF155">
    <property type="entry name" value="IG-LIKE DOMAIN-CONTAINING PROTEIN"/>
    <property type="match status" value="1"/>
</dbReference>
<evidence type="ECO:0000256" key="5">
    <source>
        <dbReference type="ARBA" id="ARBA00023180"/>
    </source>
</evidence>
<proteinExistence type="predicted"/>
<dbReference type="Pfam" id="PF07679">
    <property type="entry name" value="I-set"/>
    <property type="match status" value="1"/>
</dbReference>
<dbReference type="SMART" id="SM00060">
    <property type="entry name" value="FN3"/>
    <property type="match status" value="1"/>
</dbReference>
<dbReference type="InterPro" id="IPR003598">
    <property type="entry name" value="Ig_sub2"/>
</dbReference>
<dbReference type="EMBL" id="OB660197">
    <property type="protein sequence ID" value="CAD7223425.1"/>
    <property type="molecule type" value="Genomic_DNA"/>
</dbReference>
<protein>
    <submittedName>
        <fullName evidence="7">Uncharacterized protein</fullName>
    </submittedName>
</protein>
<organism evidence="7">
    <name type="scientific">Cyprideis torosa</name>
    <dbReference type="NCBI Taxonomy" id="163714"/>
    <lineage>
        <taxon>Eukaryota</taxon>
        <taxon>Metazoa</taxon>
        <taxon>Ecdysozoa</taxon>
        <taxon>Arthropoda</taxon>
        <taxon>Crustacea</taxon>
        <taxon>Oligostraca</taxon>
        <taxon>Ostracoda</taxon>
        <taxon>Podocopa</taxon>
        <taxon>Podocopida</taxon>
        <taxon>Cytherocopina</taxon>
        <taxon>Cytheroidea</taxon>
        <taxon>Cytherideidae</taxon>
        <taxon>Cyprideis</taxon>
    </lineage>
</organism>
<dbReference type="GO" id="GO:0050839">
    <property type="term" value="F:cell adhesion molecule binding"/>
    <property type="evidence" value="ECO:0007669"/>
    <property type="project" value="TreeGrafter"/>
</dbReference>
<dbReference type="InterPro" id="IPR013098">
    <property type="entry name" value="Ig_I-set"/>
</dbReference>
<evidence type="ECO:0000256" key="6">
    <source>
        <dbReference type="ARBA" id="ARBA00023319"/>
    </source>
</evidence>
<dbReference type="InterPro" id="IPR007110">
    <property type="entry name" value="Ig-like_dom"/>
</dbReference>
<keyword evidence="5" id="KW-0325">Glycoprotein</keyword>
<dbReference type="OrthoDB" id="9355041at2759"/>
<dbReference type="PROSITE" id="PS50853">
    <property type="entry name" value="FN3"/>
    <property type="match status" value="1"/>
</dbReference>
<keyword evidence="2" id="KW-0677">Repeat</keyword>
<evidence type="ECO:0000256" key="1">
    <source>
        <dbReference type="ARBA" id="ARBA00004479"/>
    </source>
</evidence>
<dbReference type="GO" id="GO:0098609">
    <property type="term" value="P:cell-cell adhesion"/>
    <property type="evidence" value="ECO:0007669"/>
    <property type="project" value="TreeGrafter"/>
</dbReference>
<dbReference type="InterPro" id="IPR003599">
    <property type="entry name" value="Ig_sub"/>
</dbReference>
<dbReference type="GO" id="GO:0005886">
    <property type="term" value="C:plasma membrane"/>
    <property type="evidence" value="ECO:0007669"/>
    <property type="project" value="TreeGrafter"/>
</dbReference>
<reference evidence="7" key="1">
    <citation type="submission" date="2020-11" db="EMBL/GenBank/DDBJ databases">
        <authorList>
            <person name="Tran Van P."/>
        </authorList>
    </citation>
    <scope>NUCLEOTIDE SEQUENCE</scope>
</reference>
<dbReference type="Gene3D" id="2.60.40.10">
    <property type="entry name" value="Immunoglobulins"/>
    <property type="match status" value="4"/>
</dbReference>
<keyword evidence="3" id="KW-0472">Membrane</keyword>
<keyword evidence="6" id="KW-0393">Immunoglobulin domain</keyword>
<keyword evidence="4" id="KW-1015">Disulfide bond</keyword>
<dbReference type="InterPro" id="IPR036179">
    <property type="entry name" value="Ig-like_dom_sf"/>
</dbReference>
<dbReference type="InterPro" id="IPR036116">
    <property type="entry name" value="FN3_sf"/>
</dbReference>
<evidence type="ECO:0000313" key="7">
    <source>
        <dbReference type="EMBL" id="CAD7223425.1"/>
    </source>
</evidence>
<dbReference type="SMART" id="SM00408">
    <property type="entry name" value="IGc2"/>
    <property type="match status" value="2"/>
</dbReference>
<dbReference type="SUPFAM" id="SSF48726">
    <property type="entry name" value="Immunoglobulin"/>
    <property type="match status" value="2"/>
</dbReference>
<dbReference type="InterPro" id="IPR051275">
    <property type="entry name" value="Cell_adhesion_signaling"/>
</dbReference>
<dbReference type="CDD" id="cd00063">
    <property type="entry name" value="FN3"/>
    <property type="match status" value="1"/>
</dbReference>
<dbReference type="Pfam" id="PF00041">
    <property type="entry name" value="fn3"/>
    <property type="match status" value="1"/>
</dbReference>